<dbReference type="InterPro" id="IPR016174">
    <property type="entry name" value="Di-haem_cyt_TM"/>
</dbReference>
<evidence type="ECO:0000256" key="7">
    <source>
        <dbReference type="ARBA" id="ARBA00022617"/>
    </source>
</evidence>
<dbReference type="RefSeq" id="WP_089013304.1">
    <property type="nucleotide sequence ID" value="NZ_LT607754.1"/>
</dbReference>
<keyword evidence="9 19" id="KW-0812">Transmembrane</keyword>
<evidence type="ECO:0000256" key="16">
    <source>
        <dbReference type="ARBA" id="ARBA00029351"/>
    </source>
</evidence>
<feature type="transmembrane region" description="Helical" evidence="19">
    <location>
        <begin position="41"/>
        <end position="67"/>
    </location>
</feature>
<feature type="transmembrane region" description="Helical" evidence="19">
    <location>
        <begin position="335"/>
        <end position="356"/>
    </location>
</feature>
<evidence type="ECO:0000256" key="19">
    <source>
        <dbReference type="SAM" id="Phobius"/>
    </source>
</evidence>
<feature type="transmembrane region" description="Helical" evidence="19">
    <location>
        <begin position="210"/>
        <end position="233"/>
    </location>
</feature>
<feature type="transmembrane region" description="Helical" evidence="19">
    <location>
        <begin position="113"/>
        <end position="132"/>
    </location>
</feature>
<dbReference type="GO" id="GO:0046872">
    <property type="term" value="F:metal ion binding"/>
    <property type="evidence" value="ECO:0007669"/>
    <property type="project" value="UniProtKB-KW"/>
</dbReference>
<keyword evidence="11" id="KW-1278">Translocase</keyword>
<sequence>MKRRKFDVAAVPGKTAGALDDRFQAATPLRKLLNKVFPDHWSFLLGEIALFSFVVLLLTGVFLTFFFEPAMTEVVYNGSYAPLRGTPMSAAYASSLDLSFDVRGGLIMRQMHHWAALLFMASIVVHMLRVFFTGAFRKPRETNWIIGSLLFWVGFLAGFTGYSLPDDGLSGTGLRIASGIMLSIPVIGTWVTSSIFGGEFPGEILISRAFIAHVLLIPGLLVALISVHLGLVFKQKHTQWPGPGRTNENVVGERMFPRYALKQGGYFMVVFGVIALMGGLFQINPIWYFGPYEAWVVSAASQPDWYVMFLDGSTRLMPAWQINIPIGDGYVIPPIFWPTVVLPGILVGLSMMYPFVEARRLKDHKHHNLLQRPRDVPARTAVGAMAVSFYVVLTLSGGNDVIADKFHISLNAMTWAGRIGLLIVPPLAYYFTYRICLGLQQHDREVLAHGVETGIIKRLPDGRFVEVHQPLTAAEHDGHGLEYAGWVVPKKMNRLGALGPAIRGFFYPIEKPAEAPVSPGHPPVEPRPEREEVGSGESRR</sequence>
<keyword evidence="12" id="KW-0249">Electron transport</keyword>
<keyword evidence="6" id="KW-1003">Cell membrane</keyword>
<evidence type="ECO:0000256" key="18">
    <source>
        <dbReference type="SAM" id="MobiDB-lite"/>
    </source>
</evidence>
<evidence type="ECO:0000256" key="4">
    <source>
        <dbReference type="ARBA" id="ARBA00016116"/>
    </source>
</evidence>
<dbReference type="PANTHER" id="PTHR19271">
    <property type="entry name" value="CYTOCHROME B"/>
    <property type="match status" value="1"/>
</dbReference>
<gene>
    <name evidence="21" type="ORF">GA0070613_3581</name>
</gene>
<dbReference type="InterPro" id="IPR027387">
    <property type="entry name" value="Cytb/b6-like_sf"/>
</dbReference>
<dbReference type="FunFam" id="1.20.810.10:FF:000007">
    <property type="entry name" value="Ubiquinol-cytochrome C reductase B subunit"/>
    <property type="match status" value="1"/>
</dbReference>
<dbReference type="PROSITE" id="PS51002">
    <property type="entry name" value="CYTB_NTER"/>
    <property type="match status" value="1"/>
</dbReference>
<dbReference type="GO" id="GO:0005886">
    <property type="term" value="C:plasma membrane"/>
    <property type="evidence" value="ECO:0007669"/>
    <property type="project" value="UniProtKB-SubCell"/>
</dbReference>
<comment type="catalytic activity">
    <reaction evidence="16">
        <text>a quinol + 2 Fe(III)-[cytochrome c](out) = a quinone + 2 Fe(II)-[cytochrome c](out) + 2 H(+)(out)</text>
        <dbReference type="Rhea" id="RHEA:11484"/>
        <dbReference type="Rhea" id="RHEA-COMP:10350"/>
        <dbReference type="Rhea" id="RHEA-COMP:14399"/>
        <dbReference type="ChEBI" id="CHEBI:15378"/>
        <dbReference type="ChEBI" id="CHEBI:24646"/>
        <dbReference type="ChEBI" id="CHEBI:29033"/>
        <dbReference type="ChEBI" id="CHEBI:29034"/>
        <dbReference type="ChEBI" id="CHEBI:132124"/>
        <dbReference type="EC" id="7.1.1.8"/>
    </reaction>
</comment>
<evidence type="ECO:0000256" key="9">
    <source>
        <dbReference type="ARBA" id="ARBA00022692"/>
    </source>
</evidence>
<feature type="transmembrane region" description="Helical" evidence="19">
    <location>
        <begin position="264"/>
        <end position="283"/>
    </location>
</feature>
<evidence type="ECO:0000256" key="15">
    <source>
        <dbReference type="ARBA" id="ARBA00023136"/>
    </source>
</evidence>
<keyword evidence="22" id="KW-1185">Reference proteome</keyword>
<dbReference type="Pfam" id="PF13631">
    <property type="entry name" value="Cytochrom_B_N_2"/>
    <property type="match status" value="1"/>
</dbReference>
<evidence type="ECO:0000256" key="11">
    <source>
        <dbReference type="ARBA" id="ARBA00022967"/>
    </source>
</evidence>
<keyword evidence="10" id="KW-0479">Metal-binding</keyword>
<evidence type="ECO:0000256" key="12">
    <source>
        <dbReference type="ARBA" id="ARBA00022982"/>
    </source>
</evidence>
<evidence type="ECO:0000256" key="5">
    <source>
        <dbReference type="ARBA" id="ARBA00022448"/>
    </source>
</evidence>
<dbReference type="OrthoDB" id="9804503at2"/>
<evidence type="ECO:0000256" key="17">
    <source>
        <dbReference type="ARBA" id="ARBA00029568"/>
    </source>
</evidence>
<evidence type="ECO:0000256" key="3">
    <source>
        <dbReference type="ARBA" id="ARBA00012951"/>
    </source>
</evidence>
<evidence type="ECO:0000256" key="2">
    <source>
        <dbReference type="ARBA" id="ARBA00004651"/>
    </source>
</evidence>
<evidence type="ECO:0000256" key="14">
    <source>
        <dbReference type="ARBA" id="ARBA00023004"/>
    </source>
</evidence>
<dbReference type="SUPFAM" id="SSF81342">
    <property type="entry name" value="Transmembrane di-heme cytochromes"/>
    <property type="match status" value="1"/>
</dbReference>
<evidence type="ECO:0000313" key="21">
    <source>
        <dbReference type="EMBL" id="SCG62711.1"/>
    </source>
</evidence>
<keyword evidence="13 19" id="KW-1133">Transmembrane helix</keyword>
<dbReference type="EMBL" id="LT607754">
    <property type="protein sequence ID" value="SCG62711.1"/>
    <property type="molecule type" value="Genomic_DNA"/>
</dbReference>
<proteinExistence type="predicted"/>
<keyword evidence="14" id="KW-0408">Iron</keyword>
<dbReference type="GO" id="GO:0022904">
    <property type="term" value="P:respiratory electron transport chain"/>
    <property type="evidence" value="ECO:0007669"/>
    <property type="project" value="InterPro"/>
</dbReference>
<keyword evidence="7" id="KW-0349">Heme</keyword>
<feature type="compositionally biased region" description="Basic and acidic residues" evidence="18">
    <location>
        <begin position="524"/>
        <end position="540"/>
    </location>
</feature>
<evidence type="ECO:0000259" key="20">
    <source>
        <dbReference type="PROSITE" id="PS51002"/>
    </source>
</evidence>
<dbReference type="Proteomes" id="UP000198221">
    <property type="component" value="Chromosome I"/>
</dbReference>
<keyword evidence="15 19" id="KW-0472">Membrane</keyword>
<reference evidence="22" key="1">
    <citation type="submission" date="2016-06" db="EMBL/GenBank/DDBJ databases">
        <authorList>
            <person name="Varghese N."/>
            <person name="Submissions Spin"/>
        </authorList>
    </citation>
    <scope>NUCLEOTIDE SEQUENCE [LARGE SCALE GENOMIC DNA]</scope>
    <source>
        <strain evidence="22">DSM 43819</strain>
    </source>
</reference>
<accession>A0A1C5IXH8</accession>
<name>A0A1C5IXH8_9ACTN</name>
<keyword evidence="8" id="KW-0679">Respiratory chain</keyword>
<feature type="transmembrane region" description="Helical" evidence="19">
    <location>
        <begin position="415"/>
        <end position="433"/>
    </location>
</feature>
<comment type="cofactor">
    <cofactor evidence="1">
        <name>heme</name>
        <dbReference type="ChEBI" id="CHEBI:30413"/>
    </cofactor>
</comment>
<evidence type="ECO:0000256" key="13">
    <source>
        <dbReference type="ARBA" id="ARBA00022989"/>
    </source>
</evidence>
<protein>
    <recommendedName>
        <fullName evidence="4">Cytochrome bc1 complex cytochrome b subunit</fullName>
        <ecNumber evidence="3">7.1.1.8</ecNumber>
    </recommendedName>
    <alternativeName>
        <fullName evidence="17">Cytochrome bc1 reductase complex subunit QcrB</fullName>
    </alternativeName>
</protein>
<dbReference type="Gene3D" id="1.20.810.10">
    <property type="entry name" value="Cytochrome Bc1 Complex, Chain C"/>
    <property type="match status" value="1"/>
</dbReference>
<dbReference type="AlphaFoldDB" id="A0A1C5IXH8"/>
<feature type="region of interest" description="Disordered" evidence="18">
    <location>
        <begin position="514"/>
        <end position="540"/>
    </location>
</feature>
<dbReference type="InterPro" id="IPR005797">
    <property type="entry name" value="Cyt_b/b6_N"/>
</dbReference>
<evidence type="ECO:0000256" key="8">
    <source>
        <dbReference type="ARBA" id="ARBA00022660"/>
    </source>
</evidence>
<dbReference type="PANTHER" id="PTHR19271:SF16">
    <property type="entry name" value="CYTOCHROME B"/>
    <property type="match status" value="1"/>
</dbReference>
<feature type="transmembrane region" description="Helical" evidence="19">
    <location>
        <begin position="376"/>
        <end position="395"/>
    </location>
</feature>
<comment type="subcellular location">
    <subcellularLocation>
        <location evidence="2">Cell membrane</location>
        <topology evidence="2">Multi-pass membrane protein</topology>
    </subcellularLocation>
</comment>
<feature type="domain" description="Cytochrome b/b6 N-terminal region profile" evidence="20">
    <location>
        <begin position="15"/>
        <end position="241"/>
    </location>
</feature>
<feature type="transmembrane region" description="Helical" evidence="19">
    <location>
        <begin position="144"/>
        <end position="164"/>
    </location>
</feature>
<evidence type="ECO:0000256" key="1">
    <source>
        <dbReference type="ARBA" id="ARBA00001971"/>
    </source>
</evidence>
<organism evidence="21 22">
    <name type="scientific">Micromonospora inositola</name>
    <dbReference type="NCBI Taxonomy" id="47865"/>
    <lineage>
        <taxon>Bacteria</taxon>
        <taxon>Bacillati</taxon>
        <taxon>Actinomycetota</taxon>
        <taxon>Actinomycetes</taxon>
        <taxon>Micromonosporales</taxon>
        <taxon>Micromonosporaceae</taxon>
        <taxon>Micromonospora</taxon>
    </lineage>
</organism>
<evidence type="ECO:0000256" key="10">
    <source>
        <dbReference type="ARBA" id="ARBA00022723"/>
    </source>
</evidence>
<dbReference type="GO" id="GO:0016491">
    <property type="term" value="F:oxidoreductase activity"/>
    <property type="evidence" value="ECO:0007669"/>
    <property type="project" value="InterPro"/>
</dbReference>
<dbReference type="EC" id="7.1.1.8" evidence="3"/>
<dbReference type="GO" id="GO:0008121">
    <property type="term" value="F:quinol-cytochrome-c reductase activity"/>
    <property type="evidence" value="ECO:0007669"/>
    <property type="project" value="UniProtKB-EC"/>
</dbReference>
<evidence type="ECO:0000313" key="22">
    <source>
        <dbReference type="Proteomes" id="UP000198221"/>
    </source>
</evidence>
<keyword evidence="5" id="KW-0813">Transport</keyword>
<evidence type="ECO:0000256" key="6">
    <source>
        <dbReference type="ARBA" id="ARBA00022475"/>
    </source>
</evidence>